<feature type="transmembrane region" description="Helical" evidence="1">
    <location>
        <begin position="12"/>
        <end position="34"/>
    </location>
</feature>
<protein>
    <submittedName>
        <fullName evidence="2">Uncharacterized protein</fullName>
    </submittedName>
</protein>
<dbReference type="RefSeq" id="WP_197662820.1">
    <property type="nucleotide sequence ID" value="NZ_JAEAGR010000028.1"/>
</dbReference>
<accession>A0A8J7H4S2</accession>
<keyword evidence="3" id="KW-1185">Reference proteome</keyword>
<gene>
    <name evidence="2" type="ORF">I5677_16875</name>
</gene>
<keyword evidence="1" id="KW-0812">Transmembrane</keyword>
<organism evidence="2 3">
    <name type="scientific">Mobilitalea sibirica</name>
    <dbReference type="NCBI Taxonomy" id="1462919"/>
    <lineage>
        <taxon>Bacteria</taxon>
        <taxon>Bacillati</taxon>
        <taxon>Bacillota</taxon>
        <taxon>Clostridia</taxon>
        <taxon>Lachnospirales</taxon>
        <taxon>Lachnospiraceae</taxon>
        <taxon>Mobilitalea</taxon>
    </lineage>
</organism>
<keyword evidence="1" id="KW-1133">Transmembrane helix</keyword>
<evidence type="ECO:0000313" key="3">
    <source>
        <dbReference type="Proteomes" id="UP000623269"/>
    </source>
</evidence>
<dbReference type="AlphaFoldDB" id="A0A8J7H4S2"/>
<reference evidence="2" key="1">
    <citation type="submission" date="2020-12" db="EMBL/GenBank/DDBJ databases">
        <title>M. sibirica DSM 26468T genome.</title>
        <authorList>
            <person name="Thieme N."/>
            <person name="Rettenmaier R."/>
            <person name="Zverlov V."/>
            <person name="Liebl W."/>
        </authorList>
    </citation>
    <scope>NUCLEOTIDE SEQUENCE</scope>
    <source>
        <strain evidence="2">DSM 26468</strain>
    </source>
</reference>
<comment type="caution">
    <text evidence="2">The sequence shown here is derived from an EMBL/GenBank/DDBJ whole genome shotgun (WGS) entry which is preliminary data.</text>
</comment>
<dbReference type="EMBL" id="JAEAGR010000028">
    <property type="protein sequence ID" value="MBH1942568.1"/>
    <property type="molecule type" value="Genomic_DNA"/>
</dbReference>
<keyword evidence="1" id="KW-0472">Membrane</keyword>
<proteinExistence type="predicted"/>
<evidence type="ECO:0000256" key="1">
    <source>
        <dbReference type="SAM" id="Phobius"/>
    </source>
</evidence>
<sequence>MKKTVGKIFLRVFIKSFFIVFLLIGIGAISYTAVMRYMKEPYDNHAEDYINLQEDVVIKEARVEDISKNIIFSVNEENGEISKILLEIFHCEAKKLYYITVPIRTQFTMSDTLYQKLVPVYPAIPQVIKLSNITKYFPEETLYEYGALIIDDLFGINTSYYTVIPKDIYETIFVSKNITLEEDNMEEGQTVDRSITKEVFSDEYLTLLETIKTAEDLSNYIEGIYSAVDSNLSLNQKMNYFESYINLKQNNIYFEILIGEDKNSAYIIKEEKVNEQLENYMR</sequence>
<name>A0A8J7H4S2_9FIRM</name>
<dbReference type="Proteomes" id="UP000623269">
    <property type="component" value="Unassembled WGS sequence"/>
</dbReference>
<evidence type="ECO:0000313" key="2">
    <source>
        <dbReference type="EMBL" id="MBH1942568.1"/>
    </source>
</evidence>